<dbReference type="InterPro" id="IPR038587">
    <property type="entry name" value="Ribosomal_eL40_sf"/>
</dbReference>
<evidence type="ECO:0000313" key="1">
    <source>
        <dbReference type="EMBL" id="EEZ92769.1"/>
    </source>
</evidence>
<dbReference type="EMBL" id="GG730049">
    <property type="protein sequence ID" value="EEZ92769.1"/>
    <property type="molecule type" value="Genomic_DNA"/>
</dbReference>
<proteinExistence type="predicted"/>
<protein>
    <recommendedName>
        <fullName evidence="3">50S ribosomal protein L40e</fullName>
    </recommendedName>
</protein>
<sequence>MAERSNPVADNRLFYNVYVCRNCNAKIRVSSQKVLRRNEVRCRNCGSSALRPKHKELRKLKV</sequence>
<evidence type="ECO:0000313" key="2">
    <source>
        <dbReference type="Proteomes" id="UP000009375"/>
    </source>
</evidence>
<organism evidence="1 2">
    <name type="scientific">Candidatus Parvarchaeum acidiphilum ARMAN-4</name>
    <dbReference type="NCBI Taxonomy" id="662760"/>
    <lineage>
        <taxon>Archaea</taxon>
        <taxon>Candidatus Parvarchaeota</taxon>
        <taxon>Candidatus Parvarchaeum</taxon>
    </lineage>
</organism>
<dbReference type="Proteomes" id="UP000009375">
    <property type="component" value="Unassembled WGS sequence"/>
</dbReference>
<dbReference type="GO" id="GO:0006412">
    <property type="term" value="P:translation"/>
    <property type="evidence" value="ECO:0007669"/>
    <property type="project" value="InterPro"/>
</dbReference>
<gene>
    <name evidence="1" type="ORF">BJBARM4_0601</name>
</gene>
<reference evidence="1 2" key="1">
    <citation type="journal article" date="2010" name="Proc. Natl. Acad. Sci. U.S.A.">
        <title>Enigmatic, ultrasmall, uncultivated Archaea.</title>
        <authorList>
            <person name="Baker B.J."/>
            <person name="Comolli L.R."/>
            <person name="Dick G.J."/>
            <person name="Hauser L.J."/>
            <person name="Hyatt D."/>
            <person name="Dill B.D."/>
            <person name="Land M.L."/>
            <person name="Verberkmoes N.C."/>
            <person name="Hettich R.L."/>
            <person name="Banfield J.F."/>
        </authorList>
    </citation>
    <scope>NUCLEOTIDE SEQUENCE [LARGE SCALE GENOMIC DNA]</scope>
</reference>
<dbReference type="InterPro" id="IPR011332">
    <property type="entry name" value="Ribosomal_zn-bd"/>
</dbReference>
<name>D2EFS6_PARA4</name>
<dbReference type="AlphaFoldDB" id="D2EFS6"/>
<dbReference type="SUPFAM" id="SSF57829">
    <property type="entry name" value="Zn-binding ribosomal proteins"/>
    <property type="match status" value="1"/>
</dbReference>
<accession>D2EFS6</accession>
<dbReference type="NCBIfam" id="TIGR02098">
    <property type="entry name" value="MJ0042_CXXC"/>
    <property type="match status" value="1"/>
</dbReference>
<evidence type="ECO:0008006" key="3">
    <source>
        <dbReference type="Google" id="ProtNLM"/>
    </source>
</evidence>
<dbReference type="InterPro" id="IPR011723">
    <property type="entry name" value="Znf/thioredoxin_put"/>
</dbReference>
<dbReference type="Gene3D" id="4.10.1060.50">
    <property type="match status" value="1"/>
</dbReference>